<reference evidence="2" key="1">
    <citation type="submission" date="2009-12" db="EMBL/GenBank/DDBJ databases">
        <title>Complete sequence of Treponema azotonutricium strain ZAS-9.</title>
        <authorList>
            <person name="Tetu S.G."/>
            <person name="Matson E."/>
            <person name="Ren Q."/>
            <person name="Seshadri R."/>
            <person name="Elbourne L."/>
            <person name="Hassan K.A."/>
            <person name="Durkin A."/>
            <person name="Radune D."/>
            <person name="Mohamoud Y."/>
            <person name="Shay R."/>
            <person name="Jin S."/>
            <person name="Zhang X."/>
            <person name="Lucey K."/>
            <person name="Ballor N.R."/>
            <person name="Ottesen E."/>
            <person name="Rosenthal R."/>
            <person name="Allen A."/>
            <person name="Leadbetter J.R."/>
            <person name="Paulsen I.T."/>
        </authorList>
    </citation>
    <scope>NUCLEOTIDE SEQUENCE [LARGE SCALE GENOMIC DNA]</scope>
    <source>
        <strain evidence="2">ATCC BAA-888 / DSM 13862 / ZAS-9</strain>
    </source>
</reference>
<dbReference type="EMBL" id="CP001841">
    <property type="protein sequence ID" value="AEF80055.1"/>
    <property type="molecule type" value="Genomic_DNA"/>
</dbReference>
<keyword evidence="2" id="KW-1185">Reference proteome</keyword>
<dbReference type="eggNOG" id="ENOG5032TYD">
    <property type="taxonomic scope" value="Bacteria"/>
</dbReference>
<dbReference type="OrthoDB" id="678210at2"/>
<proteinExistence type="predicted"/>
<gene>
    <name evidence="1" type="ordered locus">TREAZ_3410</name>
</gene>
<dbReference type="AlphaFoldDB" id="F5Y7V7"/>
<dbReference type="InterPro" id="IPR043038">
    <property type="entry name" value="VbhA_sf"/>
</dbReference>
<dbReference type="KEGG" id="taz:TREAZ_3410"/>
<dbReference type="InterPro" id="IPR033788">
    <property type="entry name" value="VbhA-like"/>
</dbReference>
<sequence length="65" mass="7499">MYKPIEIDREKLTIMGVQFPDRETLENIASSIGSCMFEGFEPSKKTVEIIRDYVTDKITLTQVIE</sequence>
<dbReference type="STRING" id="545695.TREAZ_3410"/>
<name>F5Y7V7_LEAAZ</name>
<accession>F5Y7V7</accession>
<dbReference type="CDD" id="cd11586">
    <property type="entry name" value="VbhA_like"/>
    <property type="match status" value="1"/>
</dbReference>
<reference evidence="1 2" key="2">
    <citation type="journal article" date="2011" name="ISME J.">
        <title>RNA-seq reveals cooperative metabolic interactions between two termite-gut spirochete species in co-culture.</title>
        <authorList>
            <person name="Rosenthal A.Z."/>
            <person name="Matson E.G."/>
            <person name="Eldar A."/>
            <person name="Leadbetter J.R."/>
        </authorList>
    </citation>
    <scope>NUCLEOTIDE SEQUENCE [LARGE SCALE GENOMIC DNA]</scope>
    <source>
        <strain evidence="2">ATCC BAA-888 / DSM 13862 / ZAS-9</strain>
    </source>
</reference>
<dbReference type="InParanoid" id="F5Y7V7"/>
<dbReference type="HOGENOM" id="CLU_2697890_0_0_12"/>
<dbReference type="Gene3D" id="1.10.8.1050">
    <property type="entry name" value="Antitoxin VbhA-like"/>
    <property type="match status" value="1"/>
</dbReference>
<evidence type="ECO:0000313" key="2">
    <source>
        <dbReference type="Proteomes" id="UP000009222"/>
    </source>
</evidence>
<protein>
    <submittedName>
        <fullName evidence="1">Uncharacterized protein</fullName>
    </submittedName>
</protein>
<evidence type="ECO:0000313" key="1">
    <source>
        <dbReference type="EMBL" id="AEF80055.1"/>
    </source>
</evidence>
<dbReference type="RefSeq" id="WP_015712161.1">
    <property type="nucleotide sequence ID" value="NC_015577.1"/>
</dbReference>
<organism evidence="1 2">
    <name type="scientific">Leadbettera azotonutricia (strain ATCC BAA-888 / DSM 13862 / ZAS-9)</name>
    <name type="common">Treponema azotonutricium</name>
    <dbReference type="NCBI Taxonomy" id="545695"/>
    <lineage>
        <taxon>Bacteria</taxon>
        <taxon>Pseudomonadati</taxon>
        <taxon>Spirochaetota</taxon>
        <taxon>Spirochaetia</taxon>
        <taxon>Spirochaetales</taxon>
        <taxon>Breznakiellaceae</taxon>
        <taxon>Leadbettera</taxon>
    </lineage>
</organism>
<dbReference type="Proteomes" id="UP000009222">
    <property type="component" value="Chromosome"/>
</dbReference>